<evidence type="ECO:0000313" key="2">
    <source>
        <dbReference type="EMBL" id="KXG23569.1"/>
    </source>
</evidence>
<organism evidence="2 3">
    <name type="scientific">Sorghum bicolor</name>
    <name type="common">Sorghum</name>
    <name type="synonym">Sorghum vulgare</name>
    <dbReference type="NCBI Taxonomy" id="4558"/>
    <lineage>
        <taxon>Eukaryota</taxon>
        <taxon>Viridiplantae</taxon>
        <taxon>Streptophyta</taxon>
        <taxon>Embryophyta</taxon>
        <taxon>Tracheophyta</taxon>
        <taxon>Spermatophyta</taxon>
        <taxon>Magnoliopsida</taxon>
        <taxon>Liliopsida</taxon>
        <taxon>Poales</taxon>
        <taxon>Poaceae</taxon>
        <taxon>PACMAD clade</taxon>
        <taxon>Panicoideae</taxon>
        <taxon>Andropogonodae</taxon>
        <taxon>Andropogoneae</taxon>
        <taxon>Sorghinae</taxon>
        <taxon>Sorghum</taxon>
    </lineage>
</organism>
<name>A0A1B6PCZ3_SORBI</name>
<sequence length="90" mass="9746">MQAASRGGAGRAPSPDTAVWSRRGGARASAPPGGGAGRAPPLPRRGDAAAPHRRVRPGPRFCIFMLIYSTQIWRWSSRHKHSLGHINERQ</sequence>
<dbReference type="EMBL" id="CM000767">
    <property type="protein sequence ID" value="KXG23569.1"/>
    <property type="molecule type" value="Genomic_DNA"/>
</dbReference>
<feature type="region of interest" description="Disordered" evidence="1">
    <location>
        <begin position="1"/>
        <end position="55"/>
    </location>
</feature>
<evidence type="ECO:0000256" key="1">
    <source>
        <dbReference type="SAM" id="MobiDB-lite"/>
    </source>
</evidence>
<protein>
    <submittedName>
        <fullName evidence="2">Uncharacterized protein</fullName>
    </submittedName>
</protein>
<accession>A0A1B6PCZ3</accession>
<dbReference type="Proteomes" id="UP000000768">
    <property type="component" value="Chromosome 8"/>
</dbReference>
<feature type="compositionally biased region" description="Low complexity" evidence="1">
    <location>
        <begin position="1"/>
        <end position="15"/>
    </location>
</feature>
<feature type="compositionally biased region" description="Low complexity" evidence="1">
    <location>
        <begin position="22"/>
        <end position="31"/>
    </location>
</feature>
<dbReference type="Gramene" id="KXG23569">
    <property type="protein sequence ID" value="KXG23569"/>
    <property type="gene ID" value="SORBI_3008G111200"/>
</dbReference>
<gene>
    <name evidence="2" type="ORF">SORBI_3008G111200</name>
</gene>
<keyword evidence="3" id="KW-1185">Reference proteome</keyword>
<reference evidence="2 3" key="1">
    <citation type="journal article" date="2009" name="Nature">
        <title>The Sorghum bicolor genome and the diversification of grasses.</title>
        <authorList>
            <person name="Paterson A.H."/>
            <person name="Bowers J.E."/>
            <person name="Bruggmann R."/>
            <person name="Dubchak I."/>
            <person name="Grimwood J."/>
            <person name="Gundlach H."/>
            <person name="Haberer G."/>
            <person name="Hellsten U."/>
            <person name="Mitros T."/>
            <person name="Poliakov A."/>
            <person name="Schmutz J."/>
            <person name="Spannagl M."/>
            <person name="Tang H."/>
            <person name="Wang X."/>
            <person name="Wicker T."/>
            <person name="Bharti A.K."/>
            <person name="Chapman J."/>
            <person name="Feltus F.A."/>
            <person name="Gowik U."/>
            <person name="Grigoriev I.V."/>
            <person name="Lyons E."/>
            <person name="Maher C.A."/>
            <person name="Martis M."/>
            <person name="Narechania A."/>
            <person name="Otillar R.P."/>
            <person name="Penning B.W."/>
            <person name="Salamov A.A."/>
            <person name="Wang Y."/>
            <person name="Zhang L."/>
            <person name="Carpita N.C."/>
            <person name="Freeling M."/>
            <person name="Gingle A.R."/>
            <person name="Hash C.T."/>
            <person name="Keller B."/>
            <person name="Klein P."/>
            <person name="Kresovich S."/>
            <person name="McCann M.C."/>
            <person name="Ming R."/>
            <person name="Peterson D.G."/>
            <person name="Mehboob-ur-Rahman"/>
            <person name="Ware D."/>
            <person name="Westhoff P."/>
            <person name="Mayer K.F."/>
            <person name="Messing J."/>
            <person name="Rokhsar D.S."/>
        </authorList>
    </citation>
    <scope>NUCLEOTIDE SEQUENCE [LARGE SCALE GENOMIC DNA]</scope>
    <source>
        <strain evidence="3">cv. BTx623</strain>
    </source>
</reference>
<evidence type="ECO:0000313" key="3">
    <source>
        <dbReference type="Proteomes" id="UP000000768"/>
    </source>
</evidence>
<reference evidence="3" key="2">
    <citation type="journal article" date="2018" name="Plant J.">
        <title>The Sorghum bicolor reference genome: improved assembly, gene annotations, a transcriptome atlas, and signatures of genome organization.</title>
        <authorList>
            <person name="McCormick R.F."/>
            <person name="Truong S.K."/>
            <person name="Sreedasyam A."/>
            <person name="Jenkins J."/>
            <person name="Shu S."/>
            <person name="Sims D."/>
            <person name="Kennedy M."/>
            <person name="Amirebrahimi M."/>
            <person name="Weers B.D."/>
            <person name="McKinley B."/>
            <person name="Mattison A."/>
            <person name="Morishige D.T."/>
            <person name="Grimwood J."/>
            <person name="Schmutz J."/>
            <person name="Mullet J.E."/>
        </authorList>
    </citation>
    <scope>NUCLEOTIDE SEQUENCE [LARGE SCALE GENOMIC DNA]</scope>
    <source>
        <strain evidence="3">cv. BTx623</strain>
    </source>
</reference>
<dbReference type="InParanoid" id="A0A1B6PCZ3"/>
<dbReference type="AlphaFoldDB" id="A0A1B6PCZ3"/>
<proteinExistence type="predicted"/>